<evidence type="ECO:0000256" key="1">
    <source>
        <dbReference type="ARBA" id="ARBA00004613"/>
    </source>
</evidence>
<evidence type="ECO:0000256" key="4">
    <source>
        <dbReference type="SAM" id="SignalP"/>
    </source>
</evidence>
<dbReference type="PRINTS" id="PR01366">
    <property type="entry name" value="ROYALJELLY"/>
</dbReference>
<dbReference type="Pfam" id="PF03022">
    <property type="entry name" value="MRJP"/>
    <property type="match status" value="1"/>
</dbReference>
<accession>A0A6P8YRZ6</accession>
<sequence>MSRFAVLAVVLVALQGALAANERMKEALAWKELDFKYPSAAAREAAIKAGEFIPENNNPLGMEVWNDKVFVTVPRWKNGVPSSVNYVKYTEGGDKAPALVPYPDLATNTLITPDEKKALKEGELPHKIVSVFRVRVDACDRLWVMDSGLADLKGDTQVLGPAKLLVYDLKTDKLIRQYAFKAEDLKEDSFFANVVVDTTAQTCDNAYAYVPDLGGYGLVVYSWKDNASYRIKHNYFYFDPLSGNYNVAGINFQWTDGVFGLALSPISKEDGYRTLYFHPLSSTHEFKVSTRVLQNKTIAELPETYYAFKDLGSRGPNTQSSASYLDESTGVLFYTQVNRDGLGCWNTLSKAEEFNPDTNALVASDNVTMIFPNDLKVDPKGNVWMLSNRMPIFHYKSLNHKEVNFRIFKANTKELIKGTVCDVAKA</sequence>
<dbReference type="Proteomes" id="UP000515158">
    <property type="component" value="Unplaced"/>
</dbReference>
<name>A0A6P8YRZ6_THRPL</name>
<organism evidence="6">
    <name type="scientific">Thrips palmi</name>
    <name type="common">Melon thrips</name>
    <dbReference type="NCBI Taxonomy" id="161013"/>
    <lineage>
        <taxon>Eukaryota</taxon>
        <taxon>Metazoa</taxon>
        <taxon>Ecdysozoa</taxon>
        <taxon>Arthropoda</taxon>
        <taxon>Hexapoda</taxon>
        <taxon>Insecta</taxon>
        <taxon>Pterygota</taxon>
        <taxon>Neoptera</taxon>
        <taxon>Paraneoptera</taxon>
        <taxon>Thysanoptera</taxon>
        <taxon>Terebrantia</taxon>
        <taxon>Thripoidea</taxon>
        <taxon>Thripidae</taxon>
        <taxon>Thrips</taxon>
    </lineage>
</organism>
<evidence type="ECO:0000256" key="3">
    <source>
        <dbReference type="ARBA" id="ARBA00022525"/>
    </source>
</evidence>
<dbReference type="GeneID" id="117642623"/>
<dbReference type="AlphaFoldDB" id="A0A6P8YRZ6"/>
<dbReference type="GO" id="GO:0005576">
    <property type="term" value="C:extracellular region"/>
    <property type="evidence" value="ECO:0007669"/>
    <property type="project" value="UniProtKB-SubCell"/>
</dbReference>
<comment type="similarity">
    <text evidence="2">Belongs to the major royal jelly protein family.</text>
</comment>
<dbReference type="InterPro" id="IPR017996">
    <property type="entry name" value="MRJP/yellow-related"/>
</dbReference>
<dbReference type="InterPro" id="IPR011042">
    <property type="entry name" value="6-blade_b-propeller_TolB-like"/>
</dbReference>
<dbReference type="InParanoid" id="A0A6P8YRZ6"/>
<gene>
    <name evidence="6" type="primary">LOC117642623</name>
</gene>
<proteinExistence type="inferred from homology"/>
<evidence type="ECO:0000313" key="5">
    <source>
        <dbReference type="Proteomes" id="UP000515158"/>
    </source>
</evidence>
<feature type="signal peptide" evidence="4">
    <location>
        <begin position="1"/>
        <end position="19"/>
    </location>
</feature>
<evidence type="ECO:0000256" key="2">
    <source>
        <dbReference type="ARBA" id="ARBA00009127"/>
    </source>
</evidence>
<keyword evidence="4" id="KW-0732">Signal</keyword>
<evidence type="ECO:0000313" key="6">
    <source>
        <dbReference type="RefSeq" id="XP_034236862.1"/>
    </source>
</evidence>
<dbReference type="KEGG" id="tpal:117642623"/>
<dbReference type="FunCoup" id="A0A6P8YRZ6">
    <property type="interactions" value="8"/>
</dbReference>
<dbReference type="OrthoDB" id="7776143at2759"/>
<dbReference type="PANTHER" id="PTHR10009">
    <property type="entry name" value="PROTEIN YELLOW-RELATED"/>
    <property type="match status" value="1"/>
</dbReference>
<protein>
    <submittedName>
        <fullName evidence="6">Protein yellow</fullName>
    </submittedName>
</protein>
<feature type="chain" id="PRO_5027976570" evidence="4">
    <location>
        <begin position="20"/>
        <end position="426"/>
    </location>
</feature>
<dbReference type="RefSeq" id="XP_034236862.1">
    <property type="nucleotide sequence ID" value="XM_034380971.1"/>
</dbReference>
<reference evidence="6" key="1">
    <citation type="submission" date="2025-08" db="UniProtKB">
        <authorList>
            <consortium name="RefSeq"/>
        </authorList>
    </citation>
    <scope>IDENTIFICATION</scope>
    <source>
        <tissue evidence="6">Total insect</tissue>
    </source>
</reference>
<dbReference type="Gene3D" id="2.120.10.30">
    <property type="entry name" value="TolB, C-terminal domain"/>
    <property type="match status" value="1"/>
</dbReference>
<keyword evidence="3" id="KW-0964">Secreted</keyword>
<dbReference type="PANTHER" id="PTHR10009:SF11">
    <property type="entry name" value="RH54244P"/>
    <property type="match status" value="1"/>
</dbReference>
<keyword evidence="5" id="KW-1185">Reference proteome</keyword>
<comment type="subcellular location">
    <subcellularLocation>
        <location evidence="1">Secreted</location>
    </subcellularLocation>
</comment>